<proteinExistence type="predicted"/>
<organism evidence="2 3">
    <name type="scientific">Folsomia candida</name>
    <name type="common">Springtail</name>
    <dbReference type="NCBI Taxonomy" id="158441"/>
    <lineage>
        <taxon>Eukaryota</taxon>
        <taxon>Metazoa</taxon>
        <taxon>Ecdysozoa</taxon>
        <taxon>Arthropoda</taxon>
        <taxon>Hexapoda</taxon>
        <taxon>Collembola</taxon>
        <taxon>Entomobryomorpha</taxon>
        <taxon>Isotomoidea</taxon>
        <taxon>Isotomidae</taxon>
        <taxon>Proisotominae</taxon>
        <taxon>Folsomia</taxon>
    </lineage>
</organism>
<protein>
    <submittedName>
        <fullName evidence="2">Uncharacterized protein</fullName>
    </submittedName>
</protein>
<dbReference type="OrthoDB" id="5239715at2759"/>
<feature type="region of interest" description="Disordered" evidence="1">
    <location>
        <begin position="46"/>
        <end position="115"/>
    </location>
</feature>
<feature type="compositionally biased region" description="Low complexity" evidence="1">
    <location>
        <begin position="258"/>
        <end position="273"/>
    </location>
</feature>
<name>A0A226DQ59_FOLCA</name>
<dbReference type="OMA" id="APRESPH"/>
<keyword evidence="3" id="KW-1185">Reference proteome</keyword>
<evidence type="ECO:0000256" key="1">
    <source>
        <dbReference type="SAM" id="MobiDB-lite"/>
    </source>
</evidence>
<gene>
    <name evidence="2" type="ORF">Fcan01_18490</name>
</gene>
<feature type="compositionally biased region" description="Basic and acidic residues" evidence="1">
    <location>
        <begin position="217"/>
        <end position="233"/>
    </location>
</feature>
<dbReference type="EMBL" id="LNIX01000014">
    <property type="protein sequence ID" value="OXA46811.1"/>
    <property type="molecule type" value="Genomic_DNA"/>
</dbReference>
<feature type="compositionally biased region" description="Polar residues" evidence="1">
    <location>
        <begin position="282"/>
        <end position="297"/>
    </location>
</feature>
<dbReference type="AlphaFoldDB" id="A0A226DQ59"/>
<feature type="compositionally biased region" description="Polar residues" evidence="1">
    <location>
        <begin position="48"/>
        <end position="58"/>
    </location>
</feature>
<sequence length="468" mass="51610">MTLELDSHYQSLMASKGRSSSMCAPGFSAMETQAIVAAAAAAGRRQQLPPQNLNGRNYSQEDSRQYVTRGSGGSMHIANATSTPTRTRKQHGAHRSQSARVPGSQRPKVKRREQELQEYQQHLDLASSEGALRDCQESYNPFLNKVPSTGRLVTSTSLEMSQNSLHQQHPHHQGTPPPIHHHHQQQQQQQQIINAAFLLDAPRESPHLRRRHSGGGYERRGSADHKGLTEQGDKYGYGGGPVIIPTIATPEGSPLLPMRRGGNNGGSNMNSNSKPAGLPKSPTASRSGSQRRVNSMKSPRRTQQERYLDVPDNNPQTSPEDEDEESYRLRSFSLTPKGVSGVVVPNVAFDLEREREVKEEKVKKRERKCASPLLTTAFHSIAHSVSLSLPGSYCPLYNKTRAAQPTNKFNHAGKRKYSVATTTTTAALFNMGSRACEIRFMLFRFYCSAAAHVAKEMPGSPPHTGHAR</sequence>
<accession>A0A226DQ59</accession>
<evidence type="ECO:0000313" key="3">
    <source>
        <dbReference type="Proteomes" id="UP000198287"/>
    </source>
</evidence>
<reference evidence="2 3" key="1">
    <citation type="submission" date="2015-12" db="EMBL/GenBank/DDBJ databases">
        <title>The genome of Folsomia candida.</title>
        <authorList>
            <person name="Faddeeva A."/>
            <person name="Derks M.F."/>
            <person name="Anvar Y."/>
            <person name="Smit S."/>
            <person name="Van Straalen N."/>
            <person name="Roelofs D."/>
        </authorList>
    </citation>
    <scope>NUCLEOTIDE SEQUENCE [LARGE SCALE GENOMIC DNA]</scope>
    <source>
        <strain evidence="2 3">VU population</strain>
        <tissue evidence="2">Whole body</tissue>
    </source>
</reference>
<feature type="region of interest" description="Disordered" evidence="1">
    <location>
        <begin position="161"/>
        <end position="190"/>
    </location>
</feature>
<evidence type="ECO:0000313" key="2">
    <source>
        <dbReference type="EMBL" id="OXA46811.1"/>
    </source>
</evidence>
<dbReference type="Proteomes" id="UP000198287">
    <property type="component" value="Unassembled WGS sequence"/>
</dbReference>
<comment type="caution">
    <text evidence="2">The sequence shown here is derived from an EMBL/GenBank/DDBJ whole genome shotgun (WGS) entry which is preliminary data.</text>
</comment>
<feature type="region of interest" description="Disordered" evidence="1">
    <location>
        <begin position="206"/>
        <end position="327"/>
    </location>
</feature>